<dbReference type="SUPFAM" id="SSF53850">
    <property type="entry name" value="Periplasmic binding protein-like II"/>
    <property type="match status" value="1"/>
</dbReference>
<evidence type="ECO:0000256" key="4">
    <source>
        <dbReference type="ARBA" id="ARBA00023163"/>
    </source>
</evidence>
<keyword evidence="3" id="KW-0238">DNA-binding</keyword>
<dbReference type="AlphaFoldDB" id="A0AB72U8J2"/>
<keyword evidence="2" id="KW-0805">Transcription regulation</keyword>
<name>A0AB72U8J2_9PROT</name>
<dbReference type="InterPro" id="IPR000847">
    <property type="entry name" value="LysR_HTH_N"/>
</dbReference>
<dbReference type="GO" id="GO:0006351">
    <property type="term" value="P:DNA-templated transcription"/>
    <property type="evidence" value="ECO:0007669"/>
    <property type="project" value="TreeGrafter"/>
</dbReference>
<dbReference type="FunFam" id="1.10.10.10:FF:000001">
    <property type="entry name" value="LysR family transcriptional regulator"/>
    <property type="match status" value="1"/>
</dbReference>
<protein>
    <submittedName>
        <fullName evidence="6">LysR family transcriptional regulator</fullName>
    </submittedName>
</protein>
<evidence type="ECO:0000313" key="7">
    <source>
        <dbReference type="Proteomes" id="UP000007127"/>
    </source>
</evidence>
<dbReference type="Pfam" id="PF03466">
    <property type="entry name" value="LysR_substrate"/>
    <property type="match status" value="1"/>
</dbReference>
<gene>
    <name evidence="6" type="ORF">TH3_02160</name>
</gene>
<organism evidence="6 7">
    <name type="scientific">Thalassospira xiamenensis M-5 = DSM 17429</name>
    <dbReference type="NCBI Taxonomy" id="1123366"/>
    <lineage>
        <taxon>Bacteria</taxon>
        <taxon>Pseudomonadati</taxon>
        <taxon>Pseudomonadota</taxon>
        <taxon>Alphaproteobacteria</taxon>
        <taxon>Rhodospirillales</taxon>
        <taxon>Thalassospiraceae</taxon>
        <taxon>Thalassospira</taxon>
    </lineage>
</organism>
<dbReference type="InterPro" id="IPR058163">
    <property type="entry name" value="LysR-type_TF_proteobact-type"/>
</dbReference>
<evidence type="ECO:0000256" key="3">
    <source>
        <dbReference type="ARBA" id="ARBA00023125"/>
    </source>
</evidence>
<proteinExistence type="inferred from homology"/>
<dbReference type="CDD" id="cd08422">
    <property type="entry name" value="PBP2_CrgA_like"/>
    <property type="match status" value="1"/>
</dbReference>
<dbReference type="GO" id="GO:0043565">
    <property type="term" value="F:sequence-specific DNA binding"/>
    <property type="evidence" value="ECO:0007669"/>
    <property type="project" value="TreeGrafter"/>
</dbReference>
<dbReference type="InterPro" id="IPR036388">
    <property type="entry name" value="WH-like_DNA-bd_sf"/>
</dbReference>
<dbReference type="EMBL" id="CP004388">
    <property type="protein sequence ID" value="AJD50558.1"/>
    <property type="molecule type" value="Genomic_DNA"/>
</dbReference>
<evidence type="ECO:0000259" key="5">
    <source>
        <dbReference type="PROSITE" id="PS50931"/>
    </source>
</evidence>
<dbReference type="PANTHER" id="PTHR30537:SF10">
    <property type="entry name" value="TRANSCRIPTIONAL REGULATOR-RELATED"/>
    <property type="match status" value="1"/>
</dbReference>
<keyword evidence="4" id="KW-0804">Transcription</keyword>
<dbReference type="PANTHER" id="PTHR30537">
    <property type="entry name" value="HTH-TYPE TRANSCRIPTIONAL REGULATOR"/>
    <property type="match status" value="1"/>
</dbReference>
<evidence type="ECO:0000256" key="2">
    <source>
        <dbReference type="ARBA" id="ARBA00023015"/>
    </source>
</evidence>
<reference evidence="6 7" key="1">
    <citation type="journal article" date="2012" name="J. Bacteriol.">
        <title>Genome sequence of Thalassospira xiamenensis type strain M-5.</title>
        <authorList>
            <person name="Lai Q."/>
            <person name="Shao Z."/>
        </authorList>
    </citation>
    <scope>NUCLEOTIDE SEQUENCE [LARGE SCALE GENOMIC DNA]</scope>
    <source>
        <strain evidence="6 7">M-5</strain>
    </source>
</reference>
<dbReference type="InterPro" id="IPR005119">
    <property type="entry name" value="LysR_subst-bd"/>
</dbReference>
<comment type="similarity">
    <text evidence="1">Belongs to the LysR transcriptional regulatory family.</text>
</comment>
<sequence length="314" mass="35076">MKDYLSEMRSFAAVMENGGFTHAAKALGVSKGLISQHVKRLESELGAQLLFRSTRKVEPTEIGITFLGYCQNITQSATAAFEAVEALRGEPVGTVRITVPVSFGEMFLDDIIVAFQKAHPRIQIEMELENTFRALQSAHIDIAIRVGLTDDPEQVAIPLGQLSELICASPTYWAKHPKPETPADLGNLNCLLNFQYYKDGNWVFFSDDGAQSVPAQGNLRLNHYPLLRNAAIRGLGVARLPRYVALPAIFDGLLETALDGYSSPLRPIYLVYPYQENLPAKNRLMIDFIRSWFVERPDLLETRTTSPRHIRSAQ</sequence>
<dbReference type="GO" id="GO:0003700">
    <property type="term" value="F:DNA-binding transcription factor activity"/>
    <property type="evidence" value="ECO:0007669"/>
    <property type="project" value="InterPro"/>
</dbReference>
<dbReference type="Proteomes" id="UP000007127">
    <property type="component" value="Chromosome"/>
</dbReference>
<dbReference type="PROSITE" id="PS50931">
    <property type="entry name" value="HTH_LYSR"/>
    <property type="match status" value="1"/>
</dbReference>
<evidence type="ECO:0000256" key="1">
    <source>
        <dbReference type="ARBA" id="ARBA00009437"/>
    </source>
</evidence>
<dbReference type="Pfam" id="PF00126">
    <property type="entry name" value="HTH_1"/>
    <property type="match status" value="1"/>
</dbReference>
<dbReference type="KEGG" id="txi:TH3_02160"/>
<dbReference type="SUPFAM" id="SSF46785">
    <property type="entry name" value="Winged helix' DNA-binding domain"/>
    <property type="match status" value="1"/>
</dbReference>
<dbReference type="Gene3D" id="3.40.190.290">
    <property type="match status" value="1"/>
</dbReference>
<dbReference type="Gene3D" id="1.10.10.10">
    <property type="entry name" value="Winged helix-like DNA-binding domain superfamily/Winged helix DNA-binding domain"/>
    <property type="match status" value="1"/>
</dbReference>
<dbReference type="PRINTS" id="PR00039">
    <property type="entry name" value="HTHLYSR"/>
</dbReference>
<evidence type="ECO:0000313" key="6">
    <source>
        <dbReference type="EMBL" id="AJD50558.1"/>
    </source>
</evidence>
<accession>A0AB72U8J2</accession>
<dbReference type="InterPro" id="IPR036390">
    <property type="entry name" value="WH_DNA-bd_sf"/>
</dbReference>
<feature type="domain" description="HTH lysR-type" evidence="5">
    <location>
        <begin position="1"/>
        <end position="60"/>
    </location>
</feature>